<dbReference type="AlphaFoldDB" id="A0AB40C0G7"/>
<organism evidence="3 4">
    <name type="scientific">Dioscorea cayennensis subsp. rotundata</name>
    <name type="common">White Guinea yam</name>
    <name type="synonym">Dioscorea rotundata</name>
    <dbReference type="NCBI Taxonomy" id="55577"/>
    <lineage>
        <taxon>Eukaryota</taxon>
        <taxon>Viridiplantae</taxon>
        <taxon>Streptophyta</taxon>
        <taxon>Embryophyta</taxon>
        <taxon>Tracheophyta</taxon>
        <taxon>Spermatophyta</taxon>
        <taxon>Magnoliopsida</taxon>
        <taxon>Liliopsida</taxon>
        <taxon>Dioscoreales</taxon>
        <taxon>Dioscoreaceae</taxon>
        <taxon>Dioscorea</taxon>
    </lineage>
</organism>
<dbReference type="GO" id="GO:0003729">
    <property type="term" value="F:mRNA binding"/>
    <property type="evidence" value="ECO:0007669"/>
    <property type="project" value="UniProtKB-ARBA"/>
</dbReference>
<dbReference type="GO" id="GO:0009451">
    <property type="term" value="P:RNA modification"/>
    <property type="evidence" value="ECO:0007669"/>
    <property type="project" value="InterPro"/>
</dbReference>
<dbReference type="NCBIfam" id="TIGR00756">
    <property type="entry name" value="PPR"/>
    <property type="match status" value="7"/>
</dbReference>
<evidence type="ECO:0000256" key="1">
    <source>
        <dbReference type="ARBA" id="ARBA00022737"/>
    </source>
</evidence>
<dbReference type="Pfam" id="PF20431">
    <property type="entry name" value="E_motif"/>
    <property type="match status" value="1"/>
</dbReference>
<dbReference type="InterPro" id="IPR046960">
    <property type="entry name" value="PPR_At4g14850-like_plant"/>
</dbReference>
<dbReference type="InterPro" id="IPR046848">
    <property type="entry name" value="E_motif"/>
</dbReference>
<dbReference type="Gene3D" id="1.25.40.10">
    <property type="entry name" value="Tetratricopeptide repeat domain"/>
    <property type="match status" value="6"/>
</dbReference>
<feature type="repeat" description="PPR" evidence="2">
    <location>
        <begin position="179"/>
        <end position="213"/>
    </location>
</feature>
<evidence type="ECO:0000313" key="3">
    <source>
        <dbReference type="Proteomes" id="UP001515500"/>
    </source>
</evidence>
<dbReference type="Pfam" id="PF01535">
    <property type="entry name" value="PPR"/>
    <property type="match status" value="4"/>
</dbReference>
<sequence length="811" mass="90224">MFSSVPVHRITRFTLPSILKDIAANLDLNNGKKLHARILEFGLQFDCHIASSLINLYVKCGSFDCAGKVFDQLPQRDVAVWNTMLSGFFHHCRLHDGLALLSRMQWLGFKPDAFSLCILLGACSGLVLDLRCSKVIHAFVFRNAFDGEQILETALIDAYSKLGLVKEAYKVFDRAMEKNVLLWNAMIRGFCYNGLSETSLELFVLMMNKGCVMQASTFTSVLSACSAGKVVSFGQGVHCCVIKKGHEFDPYVGTSLLTMYAEFGSVYDACKVFHGVKSNETELWNSMISAYLQNSCIHEALDVYKQMRFLGVRLDSITLLNLLSACGVFCLKDLGKTIHGELVKRPVLTSMIVQSSLMTMYLKNGDIEAADALFSSHEDHDIVAWGAMISGFCQNKKFDNALSLFHQLMAKGLKPDSAVIASALSASSSLGCLQLGYQFHGLTIKNSTAADVFVGSGLIDMYAKFGMPKSAECVLSDMAYKNLVVYNSMISCYGRNGMVDDSIKVLAKISQLGLTPDSISITSSLASVSSLAALAKGKMIHGYQVRNQVLTDALVENTLLDMYMKCGCLRYARRVFDRMTFKNLAAWNTVIAGYGSHGHCLVAFELFEEMKRYKVSPDDTTFLSLISSCSHSGLVEQGMKIFDGMLRDHSIVPRMEHYVNMVDLFSRAGWLSEAYQFINQMPIEPNESVYLCLLSACRIHRNKVIGQLAADHLIKLQPEESGSYTQLLNFFNEMGLLDRAAKLRMQLKDKGTKKIPGCSWIEINNNVQVFYSGDSSSSLGLIIHETLTNLRRTMRDYDDNDDDDDDIFIRL</sequence>
<dbReference type="Pfam" id="PF13041">
    <property type="entry name" value="PPR_2"/>
    <property type="match status" value="5"/>
</dbReference>
<dbReference type="FunFam" id="1.25.40.10:FF:000343">
    <property type="entry name" value="Pentatricopeptide repeat-containing protein At3g58590"/>
    <property type="match status" value="1"/>
</dbReference>
<dbReference type="GeneID" id="120268762"/>
<dbReference type="InterPro" id="IPR002885">
    <property type="entry name" value="PPR_rpt"/>
</dbReference>
<reference evidence="4" key="1">
    <citation type="submission" date="2025-08" db="UniProtKB">
        <authorList>
            <consortium name="RefSeq"/>
        </authorList>
    </citation>
    <scope>IDENTIFICATION</scope>
</reference>
<evidence type="ECO:0000256" key="2">
    <source>
        <dbReference type="PROSITE-ProRule" id="PRU00708"/>
    </source>
</evidence>
<feature type="repeat" description="PPR" evidence="2">
    <location>
        <begin position="280"/>
        <end position="314"/>
    </location>
</feature>
<feature type="repeat" description="PPR" evidence="2">
    <location>
        <begin position="381"/>
        <end position="415"/>
    </location>
</feature>
<feature type="repeat" description="PPR" evidence="2">
    <location>
        <begin position="482"/>
        <end position="516"/>
    </location>
</feature>
<dbReference type="FunFam" id="1.25.40.10:FF:000090">
    <property type="entry name" value="Pentatricopeptide repeat-containing protein, chloroplastic"/>
    <property type="match status" value="1"/>
</dbReference>
<evidence type="ECO:0000313" key="4">
    <source>
        <dbReference type="RefSeq" id="XP_039131973.1"/>
    </source>
</evidence>
<dbReference type="Proteomes" id="UP001515500">
    <property type="component" value="Chromosome 9"/>
</dbReference>
<gene>
    <name evidence="4" type="primary">LOC120268762</name>
</gene>
<feature type="repeat" description="PPR" evidence="2">
    <location>
        <begin position="77"/>
        <end position="111"/>
    </location>
</feature>
<dbReference type="InterPro" id="IPR011990">
    <property type="entry name" value="TPR-like_helical_dom_sf"/>
</dbReference>
<keyword evidence="1" id="KW-0677">Repeat</keyword>
<dbReference type="RefSeq" id="XP_039131973.1">
    <property type="nucleotide sequence ID" value="XM_039276039.1"/>
</dbReference>
<dbReference type="PROSITE" id="PS51375">
    <property type="entry name" value="PPR"/>
    <property type="match status" value="7"/>
</dbReference>
<feature type="repeat" description="PPR" evidence="2">
    <location>
        <begin position="618"/>
        <end position="653"/>
    </location>
</feature>
<accession>A0AB40C0G7</accession>
<proteinExistence type="predicted"/>
<keyword evidence="3" id="KW-1185">Reference proteome</keyword>
<protein>
    <submittedName>
        <fullName evidence="4">Pentatricopeptide repeat-containing protein At2g40720</fullName>
    </submittedName>
</protein>
<feature type="repeat" description="PPR" evidence="2">
    <location>
        <begin position="583"/>
        <end position="617"/>
    </location>
</feature>
<dbReference type="FunFam" id="1.25.40.10:FF:000073">
    <property type="entry name" value="Pentatricopeptide repeat-containing protein chloroplastic"/>
    <property type="match status" value="1"/>
</dbReference>
<dbReference type="PANTHER" id="PTHR47926:SF452">
    <property type="entry name" value="PENTATRICOPEPTIDE REPEAT-CONTAINING PROTEIN"/>
    <property type="match status" value="1"/>
</dbReference>
<dbReference type="PANTHER" id="PTHR47926">
    <property type="entry name" value="PENTATRICOPEPTIDE REPEAT-CONTAINING PROTEIN"/>
    <property type="match status" value="1"/>
</dbReference>
<name>A0AB40C0G7_DIOCR</name>